<evidence type="ECO:0000256" key="1">
    <source>
        <dbReference type="SAM" id="SignalP"/>
    </source>
</evidence>
<proteinExistence type="predicted"/>
<dbReference type="AlphaFoldDB" id="A0A9W4GF78"/>
<keyword evidence="1" id="KW-0732">Signal</keyword>
<name>A0A9W4GF78_BLUGR</name>
<dbReference type="Proteomes" id="UP000683417">
    <property type="component" value="Unassembled WGS sequence"/>
</dbReference>
<dbReference type="EMBL" id="CAJHIT010000005">
    <property type="protein sequence ID" value="CAD6501592.1"/>
    <property type="molecule type" value="Genomic_DNA"/>
</dbReference>
<protein>
    <submittedName>
        <fullName evidence="2">BgTH12-01841</fullName>
    </submittedName>
    <submittedName>
        <fullName evidence="3">BgTH12-01843</fullName>
    </submittedName>
</protein>
<evidence type="ECO:0000313" key="4">
    <source>
        <dbReference type="Proteomes" id="UP000683417"/>
    </source>
</evidence>
<accession>A0A9W4GF78</accession>
<feature type="chain" id="PRO_5042786525" evidence="1">
    <location>
        <begin position="20"/>
        <end position="134"/>
    </location>
</feature>
<dbReference type="EMBL" id="CAJHIT010000005">
    <property type="protein sequence ID" value="CAD6501590.1"/>
    <property type="molecule type" value="Genomic_DNA"/>
</dbReference>
<comment type="caution">
    <text evidence="2">The sequence shown here is derived from an EMBL/GenBank/DDBJ whole genome shotgun (WGS) entry which is preliminary data.</text>
</comment>
<evidence type="ECO:0000313" key="3">
    <source>
        <dbReference type="EMBL" id="CAD6501592.1"/>
    </source>
</evidence>
<reference evidence="2" key="1">
    <citation type="submission" date="2020-10" db="EMBL/GenBank/DDBJ databases">
        <authorList>
            <person name="Muller C M."/>
        </authorList>
    </citation>
    <scope>NUCLEOTIDE SEQUENCE</scope>
    <source>
        <strain evidence="2">THUN-12</strain>
    </source>
</reference>
<organism evidence="2 4">
    <name type="scientific">Blumeria graminis f. sp. triticale</name>
    <dbReference type="NCBI Taxonomy" id="1689686"/>
    <lineage>
        <taxon>Eukaryota</taxon>
        <taxon>Fungi</taxon>
        <taxon>Dikarya</taxon>
        <taxon>Ascomycota</taxon>
        <taxon>Pezizomycotina</taxon>
        <taxon>Leotiomycetes</taxon>
        <taxon>Erysiphales</taxon>
        <taxon>Erysiphaceae</taxon>
        <taxon>Blumeria</taxon>
    </lineage>
</organism>
<gene>
    <name evidence="2" type="ORF">BGTH12_LOCUS2948</name>
    <name evidence="3" type="ORF">BGTH12_LOCUS2950</name>
</gene>
<feature type="signal peptide" evidence="1">
    <location>
        <begin position="1"/>
        <end position="19"/>
    </location>
</feature>
<evidence type="ECO:0000313" key="2">
    <source>
        <dbReference type="EMBL" id="CAD6501590.1"/>
    </source>
</evidence>
<sequence>MYFNLSLVCMLLCSVPALSHPTSQDETILSKRALGSKLHRLPFMIGGNKQQYICKDAKFEYNEIIKYALANCPGTRYSLHTSLSDLSIHAYIKGLHGRTGTYRVRVKRKLGVCKIKKVFKLENNQEIPCTLTVT</sequence>